<dbReference type="InterPro" id="IPR039566">
    <property type="entry name" value="CvfB_S1_st"/>
</dbReference>
<evidence type="ECO:0000313" key="5">
    <source>
        <dbReference type="Proteomes" id="UP000190121"/>
    </source>
</evidence>
<dbReference type="STRING" id="29524.SAMN02745171_01539"/>
<evidence type="ECO:0000313" key="4">
    <source>
        <dbReference type="EMBL" id="SJZ93451.1"/>
    </source>
</evidence>
<feature type="domain" description="Conserved virulence factor B-like winged helix" evidence="3">
    <location>
        <begin position="314"/>
        <end position="371"/>
    </location>
</feature>
<feature type="compositionally biased region" description="Basic and acidic residues" evidence="1">
    <location>
        <begin position="50"/>
        <end position="68"/>
    </location>
</feature>
<dbReference type="Pfam" id="PF13509">
    <property type="entry name" value="S1_2"/>
    <property type="match status" value="2"/>
</dbReference>
<evidence type="ECO:0008006" key="6">
    <source>
        <dbReference type="Google" id="ProtNLM"/>
    </source>
</evidence>
<name>A0A1T4PQ63_9PORP</name>
<dbReference type="InterPro" id="IPR036388">
    <property type="entry name" value="WH-like_DNA-bd_sf"/>
</dbReference>
<feature type="domain" description="Conserved virulence factor B first S1" evidence="2">
    <location>
        <begin position="166"/>
        <end position="217"/>
    </location>
</feature>
<dbReference type="OrthoDB" id="9801597at2"/>
<dbReference type="Pfam" id="PF17783">
    <property type="entry name" value="WHD_CvfB"/>
    <property type="match status" value="1"/>
</dbReference>
<accession>A0A1T4PQ63</accession>
<dbReference type="InterPro" id="IPR012340">
    <property type="entry name" value="NA-bd_OB-fold"/>
</dbReference>
<feature type="region of interest" description="Disordered" evidence="1">
    <location>
        <begin position="1"/>
        <end position="68"/>
    </location>
</feature>
<sequence length="372" mass="41968">MNDSNHKKNKKTSPRQGAKSFSHLGKAPFGVNLRKISPSREGQGSAEIDTQEREKSYPQCSERSKAFPSETKDFLSLKRITKKGLAEKELPPQESESEFQLGIWQPLRVVRLASPGAYLDGGTEEILLPNRYLPTECNVDSIVDVFVYHDNEGRLVATTLKPFVQVGEVAFLKVNMVTQHGAFLDWGIHRDLFVPFSEQKERMQEGNTYPVAVYVDHVSGRIVGSSKLNKHIAQQLPSFEPGEAVDILFVEATSIGFRAVVNNHFWGLVYHSELNREVHTGERTTAYVIRVREDDRLDLSLNPLGMERLEEGVQKLLALLRNRGGELPIGDKSTPEEIEHLTGYSKKTFKRAAGILYKKRVISIEPFKIKLL</sequence>
<dbReference type="Proteomes" id="UP000190121">
    <property type="component" value="Unassembled WGS sequence"/>
</dbReference>
<evidence type="ECO:0000259" key="2">
    <source>
        <dbReference type="Pfam" id="PF13509"/>
    </source>
</evidence>
<feature type="domain" description="Conserved virulence factor B first S1" evidence="2">
    <location>
        <begin position="101"/>
        <end position="159"/>
    </location>
</feature>
<dbReference type="RefSeq" id="WP_078737437.1">
    <property type="nucleotide sequence ID" value="NZ_FUXE01000019.1"/>
</dbReference>
<gene>
    <name evidence="4" type="ORF">SAMN02745171_01539</name>
</gene>
<evidence type="ECO:0000256" key="1">
    <source>
        <dbReference type="SAM" id="MobiDB-lite"/>
    </source>
</evidence>
<evidence type="ECO:0000259" key="3">
    <source>
        <dbReference type="Pfam" id="PF17783"/>
    </source>
</evidence>
<keyword evidence="5" id="KW-1185">Reference proteome</keyword>
<dbReference type="InterPro" id="IPR014464">
    <property type="entry name" value="CvfB_fam"/>
</dbReference>
<dbReference type="EMBL" id="FUXE01000019">
    <property type="protein sequence ID" value="SJZ93451.1"/>
    <property type="molecule type" value="Genomic_DNA"/>
</dbReference>
<organism evidence="4 5">
    <name type="scientific">Porphyromonas circumdentaria</name>
    <dbReference type="NCBI Taxonomy" id="29524"/>
    <lineage>
        <taxon>Bacteria</taxon>
        <taxon>Pseudomonadati</taxon>
        <taxon>Bacteroidota</taxon>
        <taxon>Bacteroidia</taxon>
        <taxon>Bacteroidales</taxon>
        <taxon>Porphyromonadaceae</taxon>
        <taxon>Porphyromonas</taxon>
    </lineage>
</organism>
<dbReference type="Gene3D" id="1.10.10.10">
    <property type="entry name" value="Winged helix-like DNA-binding domain superfamily/Winged helix DNA-binding domain"/>
    <property type="match status" value="1"/>
</dbReference>
<dbReference type="PANTHER" id="PTHR37296">
    <property type="entry name" value="CONSERVED VIRULENCE FACTOR B"/>
    <property type="match status" value="1"/>
</dbReference>
<dbReference type="PANTHER" id="PTHR37296:SF1">
    <property type="entry name" value="CONSERVED VIRULENCE FACTOR B"/>
    <property type="match status" value="1"/>
</dbReference>
<protein>
    <recommendedName>
        <fullName evidence="6">S1 motif domain-containing protein</fullName>
    </recommendedName>
</protein>
<dbReference type="AlphaFoldDB" id="A0A1T4PQ63"/>
<dbReference type="InterPro" id="IPR040764">
    <property type="entry name" value="CvfB_WH"/>
</dbReference>
<reference evidence="5" key="1">
    <citation type="submission" date="2017-02" db="EMBL/GenBank/DDBJ databases">
        <authorList>
            <person name="Varghese N."/>
            <person name="Submissions S."/>
        </authorList>
    </citation>
    <scope>NUCLEOTIDE SEQUENCE [LARGE SCALE GENOMIC DNA]</scope>
    <source>
        <strain evidence="5">ATCC 51356</strain>
    </source>
</reference>
<proteinExistence type="predicted"/>
<dbReference type="Gene3D" id="2.40.50.140">
    <property type="entry name" value="Nucleic acid-binding proteins"/>
    <property type="match status" value="2"/>
</dbReference>